<keyword evidence="5" id="KW-1185">Reference proteome</keyword>
<dbReference type="PANTHER" id="PTHR30383:SF5">
    <property type="entry name" value="SGNH HYDROLASE-TYPE ESTERASE DOMAIN-CONTAINING PROTEIN"/>
    <property type="match status" value="1"/>
</dbReference>
<dbReference type="InterPro" id="IPR013830">
    <property type="entry name" value="SGNH_hydro"/>
</dbReference>
<dbReference type="Proteomes" id="UP000887226">
    <property type="component" value="Unassembled WGS sequence"/>
</dbReference>
<feature type="compositionally biased region" description="Polar residues" evidence="1">
    <location>
        <begin position="266"/>
        <end position="278"/>
    </location>
</feature>
<organism evidence="4 5">
    <name type="scientific">Calycina marina</name>
    <dbReference type="NCBI Taxonomy" id="1763456"/>
    <lineage>
        <taxon>Eukaryota</taxon>
        <taxon>Fungi</taxon>
        <taxon>Dikarya</taxon>
        <taxon>Ascomycota</taxon>
        <taxon>Pezizomycotina</taxon>
        <taxon>Leotiomycetes</taxon>
        <taxon>Helotiales</taxon>
        <taxon>Pezizellaceae</taxon>
        <taxon>Calycina</taxon>
    </lineage>
</organism>
<evidence type="ECO:0000256" key="2">
    <source>
        <dbReference type="SAM" id="SignalP"/>
    </source>
</evidence>
<gene>
    <name evidence="4" type="ORF">BJ878DRAFT_569628</name>
</gene>
<feature type="compositionally biased region" description="Low complexity" evidence="1">
    <location>
        <begin position="314"/>
        <end position="331"/>
    </location>
</feature>
<feature type="compositionally biased region" description="Low complexity" evidence="1">
    <location>
        <begin position="348"/>
        <end position="361"/>
    </location>
</feature>
<feature type="compositionally biased region" description="Low complexity" evidence="1">
    <location>
        <begin position="286"/>
        <end position="307"/>
    </location>
</feature>
<dbReference type="InterPro" id="IPR036514">
    <property type="entry name" value="SGNH_hydro_sf"/>
</dbReference>
<feature type="compositionally biased region" description="Low complexity" evidence="1">
    <location>
        <begin position="375"/>
        <end position="397"/>
    </location>
</feature>
<dbReference type="OrthoDB" id="3915838at2759"/>
<evidence type="ECO:0000313" key="4">
    <source>
        <dbReference type="EMBL" id="KAG9242059.1"/>
    </source>
</evidence>
<dbReference type="PANTHER" id="PTHR30383">
    <property type="entry name" value="THIOESTERASE 1/PROTEASE 1/LYSOPHOSPHOLIPASE L1"/>
    <property type="match status" value="1"/>
</dbReference>
<reference evidence="4" key="1">
    <citation type="journal article" date="2021" name="IMA Fungus">
        <title>Genomic characterization of three marine fungi, including Emericellopsis atlantica sp. nov. with signatures of a generalist lifestyle and marine biomass degradation.</title>
        <authorList>
            <person name="Hagestad O.C."/>
            <person name="Hou L."/>
            <person name="Andersen J.H."/>
            <person name="Hansen E.H."/>
            <person name="Altermark B."/>
            <person name="Li C."/>
            <person name="Kuhnert E."/>
            <person name="Cox R.J."/>
            <person name="Crous P.W."/>
            <person name="Spatafora J.W."/>
            <person name="Lail K."/>
            <person name="Amirebrahimi M."/>
            <person name="Lipzen A."/>
            <person name="Pangilinan J."/>
            <person name="Andreopoulos W."/>
            <person name="Hayes R.D."/>
            <person name="Ng V."/>
            <person name="Grigoriev I.V."/>
            <person name="Jackson S.A."/>
            <person name="Sutton T.D.S."/>
            <person name="Dobson A.D.W."/>
            <person name="Rama T."/>
        </authorList>
    </citation>
    <scope>NUCLEOTIDE SEQUENCE</scope>
    <source>
        <strain evidence="4">TRa3180A</strain>
    </source>
</reference>
<dbReference type="CDD" id="cd01833">
    <property type="entry name" value="XynB_like"/>
    <property type="match status" value="1"/>
</dbReference>
<feature type="region of interest" description="Disordered" evidence="1">
    <location>
        <begin position="226"/>
        <end position="407"/>
    </location>
</feature>
<dbReference type="Gene3D" id="3.40.50.1110">
    <property type="entry name" value="SGNH hydrolase"/>
    <property type="match status" value="1"/>
</dbReference>
<dbReference type="AlphaFoldDB" id="A0A9P7YY26"/>
<comment type="caution">
    <text evidence="4">The sequence shown here is derived from an EMBL/GenBank/DDBJ whole genome shotgun (WGS) entry which is preliminary data.</text>
</comment>
<feature type="chain" id="PRO_5040387301" evidence="2">
    <location>
        <begin position="20"/>
        <end position="407"/>
    </location>
</feature>
<dbReference type="InterPro" id="IPR051532">
    <property type="entry name" value="Ester_Hydrolysis_Enzymes"/>
</dbReference>
<dbReference type="Pfam" id="PF13472">
    <property type="entry name" value="Lipase_GDSL_2"/>
    <property type="match status" value="1"/>
</dbReference>
<sequence>MYFASSLVTLGALSSVALGAIENKRMRMMPLGASITYGTGSSTGNGYRRDLLQKLTAGNNTVNFIGSQTSGNMTNNRNEGHPGLTIDQMLEVSKDSLTKLPNVILLLVGTNDILANKYKTVPKRMGDTIDGLVKACPDATILVSQLTTSTNATIADRIEEFDTALVPIVKSRADAGKHIALVDMSKILDTKRDFHDNIHPNNAGYAKIADAWYNALETADSKGWIKDPIIAPGKQDDMKKTTTTTDSTHSESASASDHKDHDKNSKVNADGSSFSSNTDSEDRKSAAAAADSASKETTTTGPTGTTTSKNGHENSASASNSDSSEQSASTNISADGVKTTTKTEEEASAAAAAAASASSSSVNTVTPNGSRFEGSYSSDDSSSSSSSDSTSSSTTTYGKRSAKFRLM</sequence>
<dbReference type="SUPFAM" id="SSF52266">
    <property type="entry name" value="SGNH hydrolase"/>
    <property type="match status" value="1"/>
</dbReference>
<evidence type="ECO:0000259" key="3">
    <source>
        <dbReference type="Pfam" id="PF13472"/>
    </source>
</evidence>
<accession>A0A9P7YY26</accession>
<protein>
    <submittedName>
        <fullName evidence="4">SGNH hydrolase-type esterase domain-containing protein</fullName>
    </submittedName>
</protein>
<keyword evidence="4" id="KW-0378">Hydrolase</keyword>
<evidence type="ECO:0000256" key="1">
    <source>
        <dbReference type="SAM" id="MobiDB-lite"/>
    </source>
</evidence>
<name>A0A9P7YY26_9HELO</name>
<proteinExistence type="predicted"/>
<dbReference type="EMBL" id="MU254118">
    <property type="protein sequence ID" value="KAG9242059.1"/>
    <property type="molecule type" value="Genomic_DNA"/>
</dbReference>
<feature type="signal peptide" evidence="2">
    <location>
        <begin position="1"/>
        <end position="19"/>
    </location>
</feature>
<evidence type="ECO:0000313" key="5">
    <source>
        <dbReference type="Proteomes" id="UP000887226"/>
    </source>
</evidence>
<dbReference type="GO" id="GO:0004622">
    <property type="term" value="F:phosphatidylcholine lysophospholipase activity"/>
    <property type="evidence" value="ECO:0007669"/>
    <property type="project" value="TreeGrafter"/>
</dbReference>
<keyword evidence="2" id="KW-0732">Signal</keyword>
<feature type="domain" description="SGNH hydrolase-type esterase" evidence="3">
    <location>
        <begin position="31"/>
        <end position="206"/>
    </location>
</feature>
<feature type="compositionally biased region" description="Low complexity" evidence="1">
    <location>
        <begin position="241"/>
        <end position="255"/>
    </location>
</feature>
<feature type="compositionally biased region" description="Basic and acidic residues" evidence="1">
    <location>
        <begin position="256"/>
        <end position="265"/>
    </location>
</feature>